<evidence type="ECO:0000256" key="1">
    <source>
        <dbReference type="SAM" id="MobiDB-lite"/>
    </source>
</evidence>
<keyword evidence="4" id="KW-1185">Reference proteome</keyword>
<reference evidence="4" key="1">
    <citation type="journal article" date="2019" name="Int. J. Syst. Evol. Microbiol.">
        <title>The Global Catalogue of Microorganisms (GCM) 10K type strain sequencing project: providing services to taxonomists for standard genome sequencing and annotation.</title>
        <authorList>
            <consortium name="The Broad Institute Genomics Platform"/>
            <consortium name="The Broad Institute Genome Sequencing Center for Infectious Disease"/>
            <person name="Wu L."/>
            <person name="Ma J."/>
        </authorList>
    </citation>
    <scope>NUCLEOTIDE SEQUENCE [LARGE SCALE GENOMIC DNA]</scope>
    <source>
        <strain evidence="4">JCM 16546</strain>
    </source>
</reference>
<keyword evidence="2" id="KW-0472">Membrane</keyword>
<keyword evidence="2" id="KW-1133">Transmembrane helix</keyword>
<protein>
    <recommendedName>
        <fullName evidence="5">Amino acid transporter</fullName>
    </recommendedName>
</protein>
<accession>A0ABP7BRK8</accession>
<feature type="compositionally biased region" description="Basic and acidic residues" evidence="1">
    <location>
        <begin position="91"/>
        <end position="101"/>
    </location>
</feature>
<feature type="transmembrane region" description="Helical" evidence="2">
    <location>
        <begin position="50"/>
        <end position="75"/>
    </location>
</feature>
<dbReference type="RefSeq" id="WP_221858125.1">
    <property type="nucleotide sequence ID" value="NZ_BAAAYV010000025.1"/>
</dbReference>
<keyword evidence="2" id="KW-0812">Transmembrane</keyword>
<dbReference type="EMBL" id="BAAAYV010000025">
    <property type="protein sequence ID" value="GAA3668197.1"/>
    <property type="molecule type" value="Genomic_DNA"/>
</dbReference>
<evidence type="ECO:0000313" key="3">
    <source>
        <dbReference type="EMBL" id="GAA3668197.1"/>
    </source>
</evidence>
<feature type="region of interest" description="Disordered" evidence="1">
    <location>
        <begin position="80"/>
        <end position="101"/>
    </location>
</feature>
<evidence type="ECO:0000256" key="2">
    <source>
        <dbReference type="SAM" id="Phobius"/>
    </source>
</evidence>
<feature type="transmembrane region" description="Helical" evidence="2">
    <location>
        <begin position="16"/>
        <end position="38"/>
    </location>
</feature>
<evidence type="ECO:0000313" key="4">
    <source>
        <dbReference type="Proteomes" id="UP001410795"/>
    </source>
</evidence>
<comment type="caution">
    <text evidence="3">The sequence shown here is derived from an EMBL/GenBank/DDBJ whole genome shotgun (WGS) entry which is preliminary data.</text>
</comment>
<dbReference type="Proteomes" id="UP001410795">
    <property type="component" value="Unassembled WGS sequence"/>
</dbReference>
<gene>
    <name evidence="3" type="ORF">GCM10022202_32800</name>
</gene>
<organism evidence="3 4">
    <name type="scientific">Microbacterium marinilacus</name>
    <dbReference type="NCBI Taxonomy" id="415209"/>
    <lineage>
        <taxon>Bacteria</taxon>
        <taxon>Bacillati</taxon>
        <taxon>Actinomycetota</taxon>
        <taxon>Actinomycetes</taxon>
        <taxon>Micrococcales</taxon>
        <taxon>Microbacteriaceae</taxon>
        <taxon>Microbacterium</taxon>
    </lineage>
</organism>
<sequence>MTDKPTRRELMRPAQLLGIAFAAALFGGLITAMSMGAFQALPGDAIVRAWTVAAIVAGVSFIAVLLGLSMLLLLVPPAEQSETMDRPVLLPREDEPGDSPR</sequence>
<proteinExistence type="predicted"/>
<evidence type="ECO:0008006" key="5">
    <source>
        <dbReference type="Google" id="ProtNLM"/>
    </source>
</evidence>
<name>A0ABP7BRK8_9MICO</name>